<accession>A0ABX8QUI2</accession>
<reference evidence="2" key="1">
    <citation type="submission" date="2020-07" db="EMBL/GenBank/DDBJ databases">
        <authorList>
            <person name="Tarantini F.S."/>
            <person name="Hong K.W."/>
            <person name="Chan K.G."/>
        </authorList>
    </citation>
    <scope>NUCLEOTIDE SEQUENCE</scope>
    <source>
        <strain evidence="2">32-07</strain>
    </source>
</reference>
<sequence length="114" mass="12173">MAGWKRIIGITGGAILATTLTTALPATTAHAATPTRAACEFATYQYVFTGQDGTWRDVPGGNVQGYLYNGDLVNSGFNPSNTGWIQGNIYTSGGTYKGTGYVLRGYLSYVRSWC</sequence>
<keyword evidence="1" id="KW-0732">Signal</keyword>
<dbReference type="RefSeq" id="WP_231335690.1">
    <property type="nucleotide sequence ID" value="NZ_CP059572.1"/>
</dbReference>
<proteinExistence type="predicted"/>
<evidence type="ECO:0000313" key="2">
    <source>
        <dbReference type="EMBL" id="QXJ22445.1"/>
    </source>
</evidence>
<feature type="chain" id="PRO_5046091736" evidence="1">
    <location>
        <begin position="32"/>
        <end position="114"/>
    </location>
</feature>
<feature type="signal peptide" evidence="1">
    <location>
        <begin position="1"/>
        <end position="31"/>
    </location>
</feature>
<dbReference type="Proteomes" id="UP001049518">
    <property type="component" value="Chromosome"/>
</dbReference>
<protein>
    <submittedName>
        <fullName evidence="2">Uncharacterized protein</fullName>
    </submittedName>
</protein>
<gene>
    <name evidence="2" type="ORF">AGRA3207_003444</name>
</gene>
<dbReference type="EMBL" id="CP059572">
    <property type="protein sequence ID" value="QXJ22445.1"/>
    <property type="molecule type" value="Genomic_DNA"/>
</dbReference>
<organism evidence="2 3">
    <name type="scientific">Actinomadura graeca</name>
    <dbReference type="NCBI Taxonomy" id="2750812"/>
    <lineage>
        <taxon>Bacteria</taxon>
        <taxon>Bacillati</taxon>
        <taxon>Actinomycetota</taxon>
        <taxon>Actinomycetes</taxon>
        <taxon>Streptosporangiales</taxon>
        <taxon>Thermomonosporaceae</taxon>
        <taxon>Actinomadura</taxon>
    </lineage>
</organism>
<keyword evidence="3" id="KW-1185">Reference proteome</keyword>
<evidence type="ECO:0000313" key="3">
    <source>
        <dbReference type="Proteomes" id="UP001049518"/>
    </source>
</evidence>
<evidence type="ECO:0000256" key="1">
    <source>
        <dbReference type="SAM" id="SignalP"/>
    </source>
</evidence>
<name>A0ABX8QUI2_9ACTN</name>